<comment type="caution">
    <text evidence="3">The sequence shown here is derived from an EMBL/GenBank/DDBJ whole genome shotgun (WGS) entry which is preliminary data.</text>
</comment>
<protein>
    <recommendedName>
        <fullName evidence="5">Sterile alpha motif domain-containing protein 9-like</fullName>
    </recommendedName>
</protein>
<proteinExistence type="predicted"/>
<reference evidence="3 4" key="1">
    <citation type="submission" date="2017-06" db="EMBL/GenBank/DDBJ databases">
        <title>A platform for efficient transgenesis in Macrostomum lignano, a flatworm model organism for stem cell research.</title>
        <authorList>
            <person name="Berezikov E."/>
        </authorList>
    </citation>
    <scope>NUCLEOTIDE SEQUENCE [LARGE SCALE GENOMIC DNA]</scope>
    <source>
        <strain evidence="3">DV1</strain>
        <tissue evidence="3">Whole organism</tissue>
    </source>
</reference>
<dbReference type="PANTHER" id="PTHR16155:SF19">
    <property type="entry name" value="DED DOMAIN-CONTAINING PROTEIN"/>
    <property type="match status" value="1"/>
</dbReference>
<keyword evidence="4" id="KW-1185">Reference proteome</keyword>
<keyword evidence="2" id="KW-1133">Transmembrane helix</keyword>
<dbReference type="EMBL" id="NIVC01000104">
    <property type="protein sequence ID" value="PAA90709.1"/>
    <property type="molecule type" value="Genomic_DNA"/>
</dbReference>
<accession>A0A267GZK0</accession>
<name>A0A267GZK0_9PLAT</name>
<gene>
    <name evidence="3" type="ORF">BOX15_Mlig002174g2</name>
</gene>
<sequence length="1577" mass="181839">MHPYLQSVNPLTIAIAILVGVLVLVWFCWHSPNLTPSADASSKKRKRKKKNKNKATPPNQSDISQLDADKQTTTESNTNVESHELRRNVSGTSSFLGSKSENQNPSSDRDLSTSTSSQQRDGQSGLLLVKPATDEIEDYPAQHTEKHTTPSLNSTNRFELLDQLENSDAEDNNINTDNFDSVMLKKHPPLRSEKAFHELSRDQKFFVYLLCKNIKESTHVDFKTSVNESNDWKFRMLKTACSMYNGLHPDLREPSLTDKSCFSSYIVYGVKELDRKTGDKKHEFAPLSKYPGEEEIQDCFRNNTTPFVKCYFHLIRFDSELCLKNMGLTIPAGSYGMLEIPRGESGPAVFRDCRAKSTADASRKSKSEKQSKRLLYARSDAQNVQECNWDNDFRNLVYSQFESKCDVSQLYWAKEDIIQAKNAFRVLIITKFSAAKNARERETLAKSLGRGTWDVVLDFDRDSRKEGGIFTFMEEEMRKLGRLSTVKSWEDLSTLQTHDIEECQSGHRTIYVQVMGCSETGKAGPTNEHKLKKLLRTYLLNAIFEKNQRPRPVLCTSLCLCTSFLEIENLPMSPTDAECHLREAFLSESNNADAFKAYTMYVQQQVLSGLSDQLRKVYKNQSLQEHLILVPVNQLCHLFESIYPSMVALKQYELPGKHGQISLAREQFATFKPYLRLYHIQSGQSKYLSKALDQKEQYTNQVRRQFLAGNELTKEMLHLHDELRYQNSGIYVERRQVETQKEKVSKSLSHCGNRSFTNWDTNVRQIIRLPHEAVSGASTIAKIVLWRLRKEYPCIEVKCFDRMQEVSEGICTLHKKTELPVLVLFDSKEFPHSSVHAFASELNRRVSAPRFVAVCVEQVQSNKETNRKRCYFEIPVLTAKLSPDEANAFTKIYMESGGDENRKLTDKVEKETDRTPFLFGVWHFRKDYVKINVFIQSLLEDCENKKNSLLRFACLTKYFTHSSLNLSIAAKFLDLPPEQKDPLQVLEHLEEQRYLLTVKRMRKGWGLAPISIVGEKILEYLFEDISPIEREGEQVRMFVSSLCKMGEEGPDSLLSCLTYLVRRLISCQKRTKHPKLTDFFMTLHENLPLEEIERIFTRLANAFPETKSHTLVHFARYVAYHQKDHTKSIVFVRKALDITEDATFFSDTTCTDDVVLGLSAHLINCRVSSGPEISFQEAQAWAVESIRLCKKIQKRVPAKSTGDFVYKAHPFVYEIQAQRILLNRFFETECHSDSEIYFQEIENDCFCVAREAHQKIIENVLNLEKMHEEGEVDSETLTEKDMGKLNDAKEEFISRYRFSQSAINASSVKLRTDIKDNAYAWTIVDVYTQSKKASKDSALWDIYESDDNKLLARLMWDRVWRLKGVNAKDSESLLEILLQCKSKLSRTYLEACVLTILSRPTKDVLERGIQLAADWRTKFTTDVIANFIHGAFYLASALSRKPTDPKRKEHLQEAKQLMERCDRLTKRDDPCHQGSSKTFPGRNVPRLVLGTGDNLKALIYLPRRRSFEEQQKYILNETRYRTFTGYLNDTDRVVCEELDCWVLRVPENSLRKEEFRQRRKVSFAIALAYSGPVPFMI</sequence>
<evidence type="ECO:0000256" key="1">
    <source>
        <dbReference type="SAM" id="MobiDB-lite"/>
    </source>
</evidence>
<dbReference type="OrthoDB" id="2337140at2759"/>
<feature type="region of interest" description="Disordered" evidence="1">
    <location>
        <begin position="37"/>
        <end position="126"/>
    </location>
</feature>
<evidence type="ECO:0000256" key="2">
    <source>
        <dbReference type="SAM" id="Phobius"/>
    </source>
</evidence>
<evidence type="ECO:0008006" key="5">
    <source>
        <dbReference type="Google" id="ProtNLM"/>
    </source>
</evidence>
<dbReference type="PANTHER" id="PTHR16155">
    <property type="entry name" value="DED DOMAIN-CONTAINING PROTEIN"/>
    <property type="match status" value="1"/>
</dbReference>
<feature type="compositionally biased region" description="Polar residues" evidence="1">
    <location>
        <begin position="89"/>
        <end position="105"/>
    </location>
</feature>
<organism evidence="3 4">
    <name type="scientific">Macrostomum lignano</name>
    <dbReference type="NCBI Taxonomy" id="282301"/>
    <lineage>
        <taxon>Eukaryota</taxon>
        <taxon>Metazoa</taxon>
        <taxon>Spiralia</taxon>
        <taxon>Lophotrochozoa</taxon>
        <taxon>Platyhelminthes</taxon>
        <taxon>Rhabditophora</taxon>
        <taxon>Macrostomorpha</taxon>
        <taxon>Macrostomida</taxon>
        <taxon>Macrostomidae</taxon>
        <taxon>Macrostomum</taxon>
    </lineage>
</organism>
<dbReference type="STRING" id="282301.A0A267GZK0"/>
<feature type="compositionally biased region" description="Basic residues" evidence="1">
    <location>
        <begin position="43"/>
        <end position="53"/>
    </location>
</feature>
<dbReference type="GO" id="GO:0005737">
    <property type="term" value="C:cytoplasm"/>
    <property type="evidence" value="ECO:0007669"/>
    <property type="project" value="TreeGrafter"/>
</dbReference>
<evidence type="ECO:0000313" key="4">
    <source>
        <dbReference type="Proteomes" id="UP000215902"/>
    </source>
</evidence>
<keyword evidence="2" id="KW-0812">Transmembrane</keyword>
<keyword evidence="2" id="KW-0472">Membrane</keyword>
<evidence type="ECO:0000313" key="3">
    <source>
        <dbReference type="EMBL" id="PAA90709.1"/>
    </source>
</evidence>
<feature type="transmembrane region" description="Helical" evidence="2">
    <location>
        <begin position="7"/>
        <end position="27"/>
    </location>
</feature>
<dbReference type="Proteomes" id="UP000215902">
    <property type="component" value="Unassembled WGS sequence"/>
</dbReference>